<feature type="domain" description="CzcB-like barrel-sandwich hybrid" evidence="7">
    <location>
        <begin position="99"/>
        <end position="242"/>
    </location>
</feature>
<dbReference type="Gene3D" id="2.40.50.100">
    <property type="match status" value="1"/>
</dbReference>
<gene>
    <name evidence="9" type="ORF">NX782_03570</name>
</gene>
<dbReference type="RefSeq" id="WP_258844093.1">
    <property type="nucleotide sequence ID" value="NZ_JANUGX010000003.1"/>
</dbReference>
<reference evidence="9 10" key="1">
    <citation type="submission" date="2022-08" db="EMBL/GenBank/DDBJ databases">
        <title>Reclassification of Massilia species as members of the genera Telluria, Duganella, Pseudoduganella, Mokoshia gen. nov. and Zemynaea gen. nov. using orthogonal and non-orthogonal genome-based approaches.</title>
        <authorList>
            <person name="Bowman J.P."/>
        </authorList>
    </citation>
    <scope>NUCLEOTIDE SEQUENCE [LARGE SCALE GENOMIC DNA]</scope>
    <source>
        <strain evidence="9 10">LMG 28164</strain>
    </source>
</reference>
<dbReference type="Proteomes" id="UP001205560">
    <property type="component" value="Unassembled WGS sequence"/>
</dbReference>
<evidence type="ECO:0000313" key="10">
    <source>
        <dbReference type="Proteomes" id="UP001205560"/>
    </source>
</evidence>
<feature type="domain" description="CzcB-like alpha-helical hairpin" evidence="5">
    <location>
        <begin position="138"/>
        <end position="197"/>
    </location>
</feature>
<evidence type="ECO:0000256" key="1">
    <source>
        <dbReference type="ARBA" id="ARBA00009477"/>
    </source>
</evidence>
<evidence type="ECO:0000259" key="8">
    <source>
        <dbReference type="Pfam" id="PF25975"/>
    </source>
</evidence>
<evidence type="ECO:0000259" key="6">
    <source>
        <dbReference type="Pfam" id="PF25954"/>
    </source>
</evidence>
<evidence type="ECO:0000313" key="9">
    <source>
        <dbReference type="EMBL" id="MCS0588278.1"/>
    </source>
</evidence>
<dbReference type="PANTHER" id="PTHR30097:SF4">
    <property type="entry name" value="SLR6042 PROTEIN"/>
    <property type="match status" value="1"/>
</dbReference>
<dbReference type="InterPro" id="IPR006143">
    <property type="entry name" value="RND_pump_MFP"/>
</dbReference>
<feature type="compositionally biased region" description="Basic and acidic residues" evidence="3">
    <location>
        <begin position="49"/>
        <end position="58"/>
    </location>
</feature>
<dbReference type="Gene3D" id="2.40.30.170">
    <property type="match status" value="1"/>
</dbReference>
<keyword evidence="10" id="KW-1185">Reference proteome</keyword>
<dbReference type="SUPFAM" id="SSF111369">
    <property type="entry name" value="HlyD-like secretion proteins"/>
    <property type="match status" value="1"/>
</dbReference>
<organism evidence="9 10">
    <name type="scientific">Massilia norwichensis</name>
    <dbReference type="NCBI Taxonomy" id="1442366"/>
    <lineage>
        <taxon>Bacteria</taxon>
        <taxon>Pseudomonadati</taxon>
        <taxon>Pseudomonadota</taxon>
        <taxon>Betaproteobacteria</taxon>
        <taxon>Burkholderiales</taxon>
        <taxon>Oxalobacteraceae</taxon>
        <taxon>Telluria group</taxon>
        <taxon>Massilia</taxon>
    </lineage>
</organism>
<dbReference type="Gene3D" id="1.10.287.470">
    <property type="entry name" value="Helix hairpin bin"/>
    <property type="match status" value="1"/>
</dbReference>
<protein>
    <submittedName>
        <fullName evidence="9">Efflux RND transporter periplasmic adaptor subunit</fullName>
    </submittedName>
</protein>
<dbReference type="InterPro" id="IPR058647">
    <property type="entry name" value="BSH_CzcB-like"/>
</dbReference>
<dbReference type="Pfam" id="PF25954">
    <property type="entry name" value="Beta-barrel_RND_2"/>
    <property type="match status" value="1"/>
</dbReference>
<dbReference type="InterPro" id="IPR058649">
    <property type="entry name" value="CzcB_C"/>
</dbReference>
<dbReference type="InterPro" id="IPR058648">
    <property type="entry name" value="HH_CzcB-like"/>
</dbReference>
<dbReference type="NCBIfam" id="TIGR01730">
    <property type="entry name" value="RND_mfp"/>
    <property type="match status" value="1"/>
</dbReference>
<evidence type="ECO:0000259" key="7">
    <source>
        <dbReference type="Pfam" id="PF25973"/>
    </source>
</evidence>
<sequence>MKSISQNKSCKAVAAIVAVGLVLAAAILFWKKEPNQPAGEQEHAAAPSEKAESHGSEEGLVRLSAQQIQQAGITTAIAGEATIVTSVQLPGEVRFNEDRTAHIVPRLPGVAESVSANLGQIVKKGQVLAVIASPELAELRSSLGAARTKEDLARVTYERERKLWQDKISAEQDYLQARQAWEEAKIATRTAQSKLTALGVTPGSGQLNRYELRAPFDGIIVEKHISLGEAVKEDANVFLLSDLSRVWVDVVVTPKDLGIVRVGETATVKAAAADLSATGKVSYVGALVGEQTRSATARVELVNPSLAWRPGLFVNVSLVQGSKHAAVAVESDALQTVDEKPVVFVKVPEGFKAQPVTVGANDARHVEILQGLRVGAVYASGGSFVLKAEQGKGSAEHED</sequence>
<feature type="domain" description="CusB-like beta-barrel" evidence="6">
    <location>
        <begin position="245"/>
        <end position="320"/>
    </location>
</feature>
<dbReference type="Pfam" id="PF25973">
    <property type="entry name" value="BSH_CzcB"/>
    <property type="match status" value="1"/>
</dbReference>
<comment type="similarity">
    <text evidence="1">Belongs to the membrane fusion protein (MFP) (TC 8.A.1) family.</text>
</comment>
<feature type="transmembrane region" description="Helical" evidence="4">
    <location>
        <begin position="12"/>
        <end position="30"/>
    </location>
</feature>
<keyword evidence="2" id="KW-0813">Transport</keyword>
<name>A0ABT2A278_9BURK</name>
<dbReference type="Pfam" id="PF25893">
    <property type="entry name" value="HH_CzcB"/>
    <property type="match status" value="1"/>
</dbReference>
<dbReference type="PANTHER" id="PTHR30097">
    <property type="entry name" value="CATION EFFLUX SYSTEM PROTEIN CUSB"/>
    <property type="match status" value="1"/>
</dbReference>
<dbReference type="InterPro" id="IPR058792">
    <property type="entry name" value="Beta-barrel_RND_2"/>
</dbReference>
<evidence type="ECO:0000256" key="2">
    <source>
        <dbReference type="ARBA" id="ARBA00022448"/>
    </source>
</evidence>
<comment type="caution">
    <text evidence="9">The sequence shown here is derived from an EMBL/GenBank/DDBJ whole genome shotgun (WGS) entry which is preliminary data.</text>
</comment>
<proteinExistence type="inferred from homology"/>
<dbReference type="Pfam" id="PF25975">
    <property type="entry name" value="CzcB_C"/>
    <property type="match status" value="1"/>
</dbReference>
<keyword evidence="4" id="KW-1133">Transmembrane helix</keyword>
<evidence type="ECO:0000259" key="5">
    <source>
        <dbReference type="Pfam" id="PF25893"/>
    </source>
</evidence>
<evidence type="ECO:0000256" key="3">
    <source>
        <dbReference type="SAM" id="MobiDB-lite"/>
    </source>
</evidence>
<accession>A0ABT2A278</accession>
<keyword evidence="4" id="KW-0472">Membrane</keyword>
<evidence type="ECO:0000256" key="4">
    <source>
        <dbReference type="SAM" id="Phobius"/>
    </source>
</evidence>
<feature type="domain" description="CzcB-like C-terminal circularly permuted SH3-like" evidence="8">
    <location>
        <begin position="327"/>
        <end position="387"/>
    </location>
</feature>
<keyword evidence="4" id="KW-0812">Transmembrane</keyword>
<dbReference type="InterPro" id="IPR051909">
    <property type="entry name" value="MFP_Cation_Efflux"/>
</dbReference>
<dbReference type="Gene3D" id="2.40.420.20">
    <property type="match status" value="1"/>
</dbReference>
<feature type="region of interest" description="Disordered" evidence="3">
    <location>
        <begin position="38"/>
        <end position="58"/>
    </location>
</feature>
<dbReference type="EMBL" id="JANUGX010000003">
    <property type="protein sequence ID" value="MCS0588278.1"/>
    <property type="molecule type" value="Genomic_DNA"/>
</dbReference>